<keyword evidence="1" id="KW-0479">Metal-binding</keyword>
<dbReference type="Gene3D" id="3.90.580.10">
    <property type="entry name" value="Zinc finger, CHC2-type domain"/>
    <property type="match status" value="1"/>
</dbReference>
<evidence type="ECO:0000256" key="3">
    <source>
        <dbReference type="ARBA" id="ARBA00022833"/>
    </source>
</evidence>
<organism evidence="5 6">
    <name type="scientific">Planomonospora alba</name>
    <dbReference type="NCBI Taxonomy" id="161354"/>
    <lineage>
        <taxon>Bacteria</taxon>
        <taxon>Bacillati</taxon>
        <taxon>Actinomycetota</taxon>
        <taxon>Actinomycetes</taxon>
        <taxon>Streptosporangiales</taxon>
        <taxon>Streptosporangiaceae</taxon>
        <taxon>Planomonospora</taxon>
    </lineage>
</organism>
<dbReference type="InterPro" id="IPR050219">
    <property type="entry name" value="DnaG_primase"/>
</dbReference>
<evidence type="ECO:0000256" key="1">
    <source>
        <dbReference type="ARBA" id="ARBA00022723"/>
    </source>
</evidence>
<dbReference type="RefSeq" id="WP_425566613.1">
    <property type="nucleotide sequence ID" value="NZ_BAAAUT010000021.1"/>
</dbReference>
<dbReference type="Proteomes" id="UP001500320">
    <property type="component" value="Unassembled WGS sequence"/>
</dbReference>
<dbReference type="SMART" id="SM00400">
    <property type="entry name" value="ZnF_CHCC"/>
    <property type="match status" value="1"/>
</dbReference>
<feature type="domain" description="Zinc finger CHC2-type" evidence="4">
    <location>
        <begin position="29"/>
        <end position="79"/>
    </location>
</feature>
<evidence type="ECO:0000313" key="6">
    <source>
        <dbReference type="Proteomes" id="UP001500320"/>
    </source>
</evidence>
<dbReference type="EMBL" id="BAAAUT010000021">
    <property type="protein sequence ID" value="GAA3136917.1"/>
    <property type="molecule type" value="Genomic_DNA"/>
</dbReference>
<accession>A0ABP6N577</accession>
<gene>
    <name evidence="5" type="ORF">GCM10010466_29670</name>
</gene>
<evidence type="ECO:0000259" key="4">
    <source>
        <dbReference type="SMART" id="SM00400"/>
    </source>
</evidence>
<keyword evidence="6" id="KW-1185">Reference proteome</keyword>
<dbReference type="PANTHER" id="PTHR30313:SF2">
    <property type="entry name" value="DNA PRIMASE"/>
    <property type="match status" value="1"/>
</dbReference>
<reference evidence="6" key="1">
    <citation type="journal article" date="2019" name="Int. J. Syst. Evol. Microbiol.">
        <title>The Global Catalogue of Microorganisms (GCM) 10K type strain sequencing project: providing services to taxonomists for standard genome sequencing and annotation.</title>
        <authorList>
            <consortium name="The Broad Institute Genomics Platform"/>
            <consortium name="The Broad Institute Genome Sequencing Center for Infectious Disease"/>
            <person name="Wu L."/>
            <person name="Ma J."/>
        </authorList>
    </citation>
    <scope>NUCLEOTIDE SEQUENCE [LARGE SCALE GENOMIC DNA]</scope>
    <source>
        <strain evidence="6">JCM 9373</strain>
    </source>
</reference>
<dbReference type="SUPFAM" id="SSF57783">
    <property type="entry name" value="Zinc beta-ribbon"/>
    <property type="match status" value="1"/>
</dbReference>
<dbReference type="InterPro" id="IPR002694">
    <property type="entry name" value="Znf_CHC2"/>
</dbReference>
<evidence type="ECO:0000313" key="5">
    <source>
        <dbReference type="EMBL" id="GAA3136917.1"/>
    </source>
</evidence>
<keyword evidence="2" id="KW-0863">Zinc-finger</keyword>
<protein>
    <recommendedName>
        <fullName evidence="4">Zinc finger CHC2-type domain-containing protein</fullName>
    </recommendedName>
</protein>
<comment type="caution">
    <text evidence="5">The sequence shown here is derived from an EMBL/GenBank/DDBJ whole genome shotgun (WGS) entry which is preliminary data.</text>
</comment>
<keyword evidence="3" id="KW-0862">Zinc</keyword>
<sequence length="128" mass="14122">MAEQAIAEVLRHYGAEYVPEGYKWAPMKCPFHDDRSASASVSTERGAFKCHACEAHGDTFSLIEWKEGTNFSGAVEILTDILGAEHPAISSRNARKPRRRVFDEEAGPIAGQHTIFSARLRRGFDAGT</sequence>
<evidence type="ECO:0000256" key="2">
    <source>
        <dbReference type="ARBA" id="ARBA00022771"/>
    </source>
</evidence>
<proteinExistence type="predicted"/>
<name>A0ABP6N577_9ACTN</name>
<dbReference type="Pfam" id="PF01807">
    <property type="entry name" value="Zn_ribbon_DnaG"/>
    <property type="match status" value="1"/>
</dbReference>
<dbReference type="InterPro" id="IPR036977">
    <property type="entry name" value="DNA_primase_Znf_CHC2"/>
</dbReference>
<dbReference type="PANTHER" id="PTHR30313">
    <property type="entry name" value="DNA PRIMASE"/>
    <property type="match status" value="1"/>
</dbReference>